<dbReference type="EC" id="3.2.1.23" evidence="4"/>
<comment type="catalytic activity">
    <reaction evidence="4">
        <text>Hydrolysis of terminal non-reducing beta-D-galactose residues in beta-D-galactosides.</text>
        <dbReference type="EC" id="3.2.1.23"/>
    </reaction>
</comment>
<dbReference type="PANTHER" id="PTHR23421">
    <property type="entry name" value="BETA-GALACTOSIDASE RELATED"/>
    <property type="match status" value="1"/>
</dbReference>
<dbReference type="SUPFAM" id="SSF51445">
    <property type="entry name" value="(Trans)glycosidases"/>
    <property type="match status" value="1"/>
</dbReference>
<name>A0ABR2JRN9_9EUKA</name>
<dbReference type="SUPFAM" id="SSF49785">
    <property type="entry name" value="Galactose-binding domain-like"/>
    <property type="match status" value="1"/>
</dbReference>
<dbReference type="InterPro" id="IPR048912">
    <property type="entry name" value="BetaGal1-like_ABD1"/>
</dbReference>
<evidence type="ECO:0000259" key="8">
    <source>
        <dbReference type="Pfam" id="PF21467"/>
    </source>
</evidence>
<evidence type="ECO:0000256" key="5">
    <source>
        <dbReference type="RuleBase" id="RU003679"/>
    </source>
</evidence>
<organism evidence="9 10">
    <name type="scientific">Tritrichomonas musculus</name>
    <dbReference type="NCBI Taxonomy" id="1915356"/>
    <lineage>
        <taxon>Eukaryota</taxon>
        <taxon>Metamonada</taxon>
        <taxon>Parabasalia</taxon>
        <taxon>Tritrichomonadida</taxon>
        <taxon>Tritrichomonadidae</taxon>
        <taxon>Tritrichomonas</taxon>
    </lineage>
</organism>
<keyword evidence="3 4" id="KW-0326">Glycosidase</keyword>
<evidence type="ECO:0000313" key="10">
    <source>
        <dbReference type="Proteomes" id="UP001470230"/>
    </source>
</evidence>
<evidence type="ECO:0000259" key="6">
    <source>
        <dbReference type="Pfam" id="PF01301"/>
    </source>
</evidence>
<feature type="domain" description="Glycoside hydrolase 35 catalytic" evidence="6">
    <location>
        <begin position="22"/>
        <end position="340"/>
    </location>
</feature>
<proteinExistence type="inferred from homology"/>
<dbReference type="Proteomes" id="UP001470230">
    <property type="component" value="Unassembled WGS sequence"/>
</dbReference>
<evidence type="ECO:0000256" key="2">
    <source>
        <dbReference type="ARBA" id="ARBA00022801"/>
    </source>
</evidence>
<dbReference type="InterPro" id="IPR008979">
    <property type="entry name" value="Galactose-bd-like_sf"/>
</dbReference>
<dbReference type="Gene3D" id="3.20.20.80">
    <property type="entry name" value="Glycosidases"/>
    <property type="match status" value="1"/>
</dbReference>
<comment type="caution">
    <text evidence="9">The sequence shown here is derived from an EMBL/GenBank/DDBJ whole genome shotgun (WGS) entry which is preliminary data.</text>
</comment>
<comment type="similarity">
    <text evidence="1 5">Belongs to the glycosyl hydrolase 35 family.</text>
</comment>
<evidence type="ECO:0000256" key="4">
    <source>
        <dbReference type="RuleBase" id="RU000675"/>
    </source>
</evidence>
<dbReference type="InterPro" id="IPR031330">
    <property type="entry name" value="Gly_Hdrlase_35_cat"/>
</dbReference>
<protein>
    <recommendedName>
        <fullName evidence="4">Beta-galactosidase</fullName>
        <ecNumber evidence="4">3.2.1.23</ecNumber>
    </recommendedName>
</protein>
<feature type="domain" description="Beta-galactosidase 1-like first all-beta" evidence="7">
    <location>
        <begin position="385"/>
        <end position="484"/>
    </location>
</feature>
<evidence type="ECO:0000259" key="7">
    <source>
        <dbReference type="Pfam" id="PF21317"/>
    </source>
</evidence>
<dbReference type="EMBL" id="JAPFFF010000010">
    <property type="protein sequence ID" value="KAK8881118.1"/>
    <property type="molecule type" value="Genomic_DNA"/>
</dbReference>
<dbReference type="Pfam" id="PF01301">
    <property type="entry name" value="Glyco_hydro_35"/>
    <property type="match status" value="1"/>
</dbReference>
<dbReference type="InterPro" id="IPR019801">
    <property type="entry name" value="Glyco_hydro_35_CS"/>
</dbReference>
<evidence type="ECO:0000256" key="1">
    <source>
        <dbReference type="ARBA" id="ARBA00009809"/>
    </source>
</evidence>
<gene>
    <name evidence="9" type="ORF">M9Y10_003847</name>
</gene>
<keyword evidence="10" id="KW-1185">Reference proteome</keyword>
<dbReference type="PROSITE" id="PS01182">
    <property type="entry name" value="GLYCOSYL_HYDROL_F35"/>
    <property type="match status" value="1"/>
</dbReference>
<evidence type="ECO:0000313" key="9">
    <source>
        <dbReference type="EMBL" id="KAK8881118.1"/>
    </source>
</evidence>
<evidence type="ECO:0000256" key="3">
    <source>
        <dbReference type="ARBA" id="ARBA00023295"/>
    </source>
</evidence>
<feature type="domain" description="Beta-galactosidase galactose-binding" evidence="8">
    <location>
        <begin position="505"/>
        <end position="563"/>
    </location>
</feature>
<dbReference type="InterPro" id="IPR048913">
    <property type="entry name" value="BetaGal_gal-bd"/>
</dbReference>
<keyword evidence="2 4" id="KW-0378">Hydrolase</keyword>
<dbReference type="Pfam" id="PF21467">
    <property type="entry name" value="BetaGal_gal-bd"/>
    <property type="match status" value="1"/>
</dbReference>
<dbReference type="Gene3D" id="2.60.120.260">
    <property type="entry name" value="Galactose-binding domain-like"/>
    <property type="match status" value="2"/>
</dbReference>
<dbReference type="Pfam" id="PF21317">
    <property type="entry name" value="BetaGal_ABD_1"/>
    <property type="match status" value="1"/>
</dbReference>
<dbReference type="InterPro" id="IPR001944">
    <property type="entry name" value="Glycoside_Hdrlase_35"/>
</dbReference>
<sequence>MFTLLLGFCLCERSFKIVGDEFQMDGKPFRYVSGSFHYFRSDPEKWEDTIAKMANGGLNCIQTYVAWNLHEPVKGTYNFTGMADIVKFIQIVQKYGLYLILRPGPFICAEWDFGGLPYWLLQEPNIKVRTSDTVYMKHVKDWFTVLFEKVAPYMYSKGGPIIMVQVENEYGFYPACDHNYMSQLADFTKEKLGDDTFLFTVDTPAQYALDCGTIKDKAFVTVDFGTGDPTSHFEFQKQYNGHGPYVNTEYYPGWLDHWGEAHHKVSTDAVTSTLDKMLQMGGNVNFYMYIGGTNFGFYNGANGDRNSYQADPTSYDYDAPLSEPGDMTWKYEKVKEVIKKYLDVKTLDVKNTTKRSYGKVQFTEGVSLFDALPTIAQRQSTTESPASFEALDCDFGFVLYEAEIKKKGHLRLPRANDRANVFINQKHVSSIQRSGETDIPESGTLDILVENLGRINYGGDFVEYKGLIENPTLDNENIKHWGQFGFNLTNIANLKYSSTLPTKVPAFYRGHFNVDVVADTFLNPTGFTKGSVFINGNNIGRYWTIGPQLTLYVPQYFLHQGENEIVIFETESQADSIGTMSFDDKPNIDII</sequence>
<dbReference type="PIRSF" id="PIRSF006336">
    <property type="entry name" value="B-gal"/>
    <property type="match status" value="1"/>
</dbReference>
<reference evidence="9 10" key="1">
    <citation type="submission" date="2024-04" db="EMBL/GenBank/DDBJ databases">
        <title>Tritrichomonas musculus Genome.</title>
        <authorList>
            <person name="Alves-Ferreira E."/>
            <person name="Grigg M."/>
            <person name="Lorenzi H."/>
            <person name="Galac M."/>
        </authorList>
    </citation>
    <scope>NUCLEOTIDE SEQUENCE [LARGE SCALE GENOMIC DNA]</scope>
    <source>
        <strain evidence="9 10">EAF2021</strain>
    </source>
</reference>
<dbReference type="InterPro" id="IPR026283">
    <property type="entry name" value="B-gal_1-like"/>
</dbReference>
<accession>A0ABR2JRN9</accession>
<dbReference type="InterPro" id="IPR017853">
    <property type="entry name" value="GH"/>
</dbReference>
<dbReference type="PRINTS" id="PR00742">
    <property type="entry name" value="GLHYDRLASE35"/>
</dbReference>